<keyword evidence="5" id="KW-0804">Transcription</keyword>
<dbReference type="InterPro" id="IPR013083">
    <property type="entry name" value="Znf_RING/FYVE/PHD"/>
</dbReference>
<organism evidence="7 8">
    <name type="scientific">Nyssa sinensis</name>
    <dbReference type="NCBI Taxonomy" id="561372"/>
    <lineage>
        <taxon>Eukaryota</taxon>
        <taxon>Viridiplantae</taxon>
        <taxon>Streptophyta</taxon>
        <taxon>Embryophyta</taxon>
        <taxon>Tracheophyta</taxon>
        <taxon>Spermatophyta</taxon>
        <taxon>Magnoliopsida</taxon>
        <taxon>eudicotyledons</taxon>
        <taxon>Gunneridae</taxon>
        <taxon>Pentapetalae</taxon>
        <taxon>asterids</taxon>
        <taxon>Cornales</taxon>
        <taxon>Nyssaceae</taxon>
        <taxon>Nyssa</taxon>
    </lineage>
</organism>
<accession>A0A5J5ALC1</accession>
<evidence type="ECO:0000256" key="4">
    <source>
        <dbReference type="ARBA" id="ARBA00023015"/>
    </source>
</evidence>
<dbReference type="GO" id="GO:0140566">
    <property type="term" value="F:histone reader activity"/>
    <property type="evidence" value="ECO:0007669"/>
    <property type="project" value="InterPro"/>
</dbReference>
<dbReference type="InterPro" id="IPR011011">
    <property type="entry name" value="Znf_FYVE_PHD"/>
</dbReference>
<dbReference type="SUPFAM" id="SSF57903">
    <property type="entry name" value="FYVE/PHD zinc finger"/>
    <property type="match status" value="1"/>
</dbReference>
<evidence type="ECO:0000256" key="5">
    <source>
        <dbReference type="ARBA" id="ARBA00023163"/>
    </source>
</evidence>
<keyword evidence="1" id="KW-0479">Metal-binding</keyword>
<keyword evidence="4" id="KW-0805">Transcription regulation</keyword>
<dbReference type="AlphaFoldDB" id="A0A5J5ALC1"/>
<dbReference type="Pfam" id="PF23121">
    <property type="entry name" value="SPOC_AIPP2"/>
    <property type="match status" value="1"/>
</dbReference>
<keyword evidence="2" id="KW-0863">Zinc-finger</keyword>
<keyword evidence="8" id="KW-1185">Reference proteome</keyword>
<dbReference type="OrthoDB" id="1932206at2759"/>
<dbReference type="InterPro" id="IPR056280">
    <property type="entry name" value="AIPP2-like_SPOC"/>
</dbReference>
<dbReference type="EMBL" id="CM018043">
    <property type="protein sequence ID" value="KAA8531038.1"/>
    <property type="molecule type" value="Genomic_DNA"/>
</dbReference>
<dbReference type="GO" id="GO:0008270">
    <property type="term" value="F:zinc ion binding"/>
    <property type="evidence" value="ECO:0007669"/>
    <property type="project" value="UniProtKB-KW"/>
</dbReference>
<evidence type="ECO:0000313" key="8">
    <source>
        <dbReference type="Proteomes" id="UP000325577"/>
    </source>
</evidence>
<reference evidence="7 8" key="1">
    <citation type="submission" date="2019-09" db="EMBL/GenBank/DDBJ databases">
        <title>A chromosome-level genome assembly of the Chinese tupelo Nyssa sinensis.</title>
        <authorList>
            <person name="Yang X."/>
            <person name="Kang M."/>
            <person name="Yang Y."/>
            <person name="Xiong H."/>
            <person name="Wang M."/>
            <person name="Zhang Z."/>
            <person name="Wang Z."/>
            <person name="Wu H."/>
            <person name="Ma T."/>
            <person name="Liu J."/>
            <person name="Xi Z."/>
        </authorList>
    </citation>
    <scope>NUCLEOTIDE SEQUENCE [LARGE SCALE GENOMIC DNA]</scope>
    <source>
        <strain evidence="7">J267</strain>
        <tissue evidence="7">Leaf</tissue>
    </source>
</reference>
<dbReference type="PANTHER" id="PTHR33304:SF49">
    <property type="entry name" value="OS12G0161500 PROTEIN"/>
    <property type="match status" value="1"/>
</dbReference>
<name>A0A5J5ALC1_9ASTE</name>
<dbReference type="GO" id="GO:0034244">
    <property type="term" value="P:negative regulation of transcription elongation by RNA polymerase II"/>
    <property type="evidence" value="ECO:0007669"/>
    <property type="project" value="InterPro"/>
</dbReference>
<dbReference type="PANTHER" id="PTHR33304">
    <property type="match status" value="1"/>
</dbReference>
<dbReference type="Proteomes" id="UP000325577">
    <property type="component" value="Linkage Group LG2"/>
</dbReference>
<dbReference type="Gene3D" id="3.30.40.10">
    <property type="entry name" value="Zinc/RING finger domain, C3HC4 (zinc finger)"/>
    <property type="match status" value="1"/>
</dbReference>
<protein>
    <recommendedName>
        <fullName evidence="6">AIPP2-like SPOC-like domain-containing protein</fullName>
    </recommendedName>
</protein>
<evidence type="ECO:0000256" key="2">
    <source>
        <dbReference type="ARBA" id="ARBA00022771"/>
    </source>
</evidence>
<sequence>MASSSSEFGVRRTTVCQTCGDNGDMHLLIYCMKCQDSAVHHYCLDKFSPDDDEIAWMCEECAPKFAMAATSRKSGRINLRKGRALEVHMSWKKRLNKNSSFTAKRLVHMKEEVAETAQLADDCSLPYTEIKNLHSCDEIHGSQEPRKQRRRLLLIDEDSPEEEFESVKAEGSSLAPYGHYGPLNIACSQMAMESDNYVPAQPIMDPIWRGRFSTKNETHFGLMAHLSSKACSKVSDATNLLPPVLDMEILPRCDAWPKTFQRFPPTDDWIALYFFPEYERDEKVFDHLLDEIIELNLALKAVINDVELLVFSSLELPQQHWRFRRKYYMWGVFRKKRVSSALVPTSHSVVRSSNGRCVTLCKGTNQAESLAKTMTIESPHSHLSNGSSHASNPSYSPFLPKATYSSPHLGFDKTVQGYHSMGP</sequence>
<evidence type="ECO:0000313" key="7">
    <source>
        <dbReference type="EMBL" id="KAA8531038.1"/>
    </source>
</evidence>
<evidence type="ECO:0000259" key="6">
    <source>
        <dbReference type="Pfam" id="PF23121"/>
    </source>
</evidence>
<feature type="domain" description="AIPP2-like SPOC-like" evidence="6">
    <location>
        <begin position="208"/>
        <end position="333"/>
    </location>
</feature>
<evidence type="ECO:0000256" key="3">
    <source>
        <dbReference type="ARBA" id="ARBA00022833"/>
    </source>
</evidence>
<gene>
    <name evidence="7" type="ORF">F0562_005747</name>
</gene>
<evidence type="ECO:0000256" key="1">
    <source>
        <dbReference type="ARBA" id="ARBA00022723"/>
    </source>
</evidence>
<keyword evidence="3" id="KW-0862">Zinc</keyword>
<proteinExistence type="predicted"/>
<dbReference type="PROSITE" id="PS01359">
    <property type="entry name" value="ZF_PHD_1"/>
    <property type="match status" value="1"/>
</dbReference>
<dbReference type="InterPro" id="IPR049914">
    <property type="entry name" value="PHD1-3/5-6"/>
</dbReference>
<dbReference type="InterPro" id="IPR019786">
    <property type="entry name" value="Zinc_finger_PHD-type_CS"/>
</dbReference>